<evidence type="ECO:0000256" key="3">
    <source>
        <dbReference type="ARBA" id="ARBA00022452"/>
    </source>
</evidence>
<keyword evidence="4 8" id="KW-0812">Transmembrane</keyword>
<protein>
    <submittedName>
        <fullName evidence="14">Iron complex outermembrane recepter protein</fullName>
    </submittedName>
</protein>
<sequence length="693" mass="76704">MRRTATSMTGVALLVATAPGALAQSGEAAYYGDLPTVVTAGRLEQPRTRVPASVTVIDREAITASGATDLPDLLRLVAGVQVGHFSGAKATVTQQGLADEFSRKMQVLVDGRVVYTPATSGVAWYDLPVSLENIDRIEVTRGPNGASYGVNAFVGAIHIRTRPPEETEGTRILTEVGGDGYRRSLVRMGTRDGSSSQRLTWERRRDDGYTGKAGTRHDQRRHRVRYRSRHRPGVNTILDVDAGVNAGYTGRGSDGSYHEPAHDREVERYFGQVQWQWLRSSHEDWRVHLSHERADVDDRMEVPPYTERDGGDALDGIEDFPGDAPLTNDPSTDVRRTAAELEHHSRPLPGLRLAWGLHGRHDELIAPGYVGDEEPVVLNTRRAFLHTEWRPGARWTLHAGVGVEDEPYTGTHAAPRLGANWHYHPGHAVRLSATRARRAPSLLEAQGNWGLRQAGNNELVDLMMRGDRDLEPERVDSVELALVGGGEAFNYEFKLFQRTFRDLIVGVDTYPATTGEPYSDYRGQCPEDPYGRPCAYLASHVRLQQNSETIRTRGAELQLDWQPARGSRLGLAYAWGTAEGELDTAVPDHPLLESTQSADSTIPEHTAALWGSQRLGAWRFSAAAYHVSAMQWIMSDELDGWTTLDVTVARDLDLGFGDGRLAVAALDAPGEYADFHDEYRRDRRLYAHASVTF</sequence>
<keyword evidence="11" id="KW-0732">Signal</keyword>
<dbReference type="Pfam" id="PF07715">
    <property type="entry name" value="Plug"/>
    <property type="match status" value="1"/>
</dbReference>
<accession>A0A1I1TJU3</accession>
<keyword evidence="6 8" id="KW-0472">Membrane</keyword>
<evidence type="ECO:0000313" key="14">
    <source>
        <dbReference type="EMBL" id="SFD56673.1"/>
    </source>
</evidence>
<evidence type="ECO:0000256" key="7">
    <source>
        <dbReference type="ARBA" id="ARBA00023237"/>
    </source>
</evidence>
<evidence type="ECO:0000259" key="13">
    <source>
        <dbReference type="Pfam" id="PF07715"/>
    </source>
</evidence>
<evidence type="ECO:0000256" key="9">
    <source>
        <dbReference type="RuleBase" id="RU003357"/>
    </source>
</evidence>
<dbReference type="Pfam" id="PF00593">
    <property type="entry name" value="TonB_dep_Rec_b-barrel"/>
    <property type="match status" value="1"/>
</dbReference>
<evidence type="ECO:0000313" key="15">
    <source>
        <dbReference type="Proteomes" id="UP000198611"/>
    </source>
</evidence>
<comment type="subcellular location">
    <subcellularLocation>
        <location evidence="1 8">Cell outer membrane</location>
        <topology evidence="1 8">Multi-pass membrane protein</topology>
    </subcellularLocation>
</comment>
<keyword evidence="2 8" id="KW-0813">Transport</keyword>
<gene>
    <name evidence="14" type="ORF">SAMN05660831_01865</name>
</gene>
<evidence type="ECO:0000256" key="1">
    <source>
        <dbReference type="ARBA" id="ARBA00004571"/>
    </source>
</evidence>
<dbReference type="GO" id="GO:0015344">
    <property type="term" value="F:siderophore uptake transmembrane transporter activity"/>
    <property type="evidence" value="ECO:0007669"/>
    <property type="project" value="TreeGrafter"/>
</dbReference>
<evidence type="ECO:0000256" key="10">
    <source>
        <dbReference type="SAM" id="MobiDB-lite"/>
    </source>
</evidence>
<feature type="domain" description="TonB-dependent receptor-like beta-barrel" evidence="12">
    <location>
        <begin position="209"/>
        <end position="649"/>
    </location>
</feature>
<dbReference type="PANTHER" id="PTHR30069">
    <property type="entry name" value="TONB-DEPENDENT OUTER MEMBRANE RECEPTOR"/>
    <property type="match status" value="1"/>
</dbReference>
<dbReference type="GO" id="GO:0044718">
    <property type="term" value="P:siderophore transmembrane transport"/>
    <property type="evidence" value="ECO:0007669"/>
    <property type="project" value="TreeGrafter"/>
</dbReference>
<keyword evidence="5 9" id="KW-0798">TonB box</keyword>
<dbReference type="EMBL" id="FOMJ01000006">
    <property type="protein sequence ID" value="SFD56673.1"/>
    <property type="molecule type" value="Genomic_DNA"/>
</dbReference>
<feature type="chain" id="PRO_5011692811" evidence="11">
    <location>
        <begin position="24"/>
        <end position="693"/>
    </location>
</feature>
<organism evidence="14 15">
    <name type="scientific">Thiohalospira halophila DSM 15071</name>
    <dbReference type="NCBI Taxonomy" id="1123397"/>
    <lineage>
        <taxon>Bacteria</taxon>
        <taxon>Pseudomonadati</taxon>
        <taxon>Pseudomonadota</taxon>
        <taxon>Gammaproteobacteria</taxon>
        <taxon>Thiohalospirales</taxon>
        <taxon>Thiohalospiraceae</taxon>
        <taxon>Thiohalospira</taxon>
    </lineage>
</organism>
<keyword evidence="15" id="KW-1185">Reference proteome</keyword>
<dbReference type="AlphaFoldDB" id="A0A1I1TJU3"/>
<comment type="similarity">
    <text evidence="8 9">Belongs to the TonB-dependent receptor family.</text>
</comment>
<proteinExistence type="inferred from homology"/>
<dbReference type="PROSITE" id="PS52016">
    <property type="entry name" value="TONB_DEPENDENT_REC_3"/>
    <property type="match status" value="1"/>
</dbReference>
<evidence type="ECO:0000259" key="12">
    <source>
        <dbReference type="Pfam" id="PF00593"/>
    </source>
</evidence>
<dbReference type="PANTHER" id="PTHR30069:SF27">
    <property type="entry name" value="BLL4766 PROTEIN"/>
    <property type="match status" value="1"/>
</dbReference>
<evidence type="ECO:0000256" key="8">
    <source>
        <dbReference type="PROSITE-ProRule" id="PRU01360"/>
    </source>
</evidence>
<dbReference type="InterPro" id="IPR039426">
    <property type="entry name" value="TonB-dep_rcpt-like"/>
</dbReference>
<feature type="region of interest" description="Disordered" evidence="10">
    <location>
        <begin position="205"/>
        <end position="225"/>
    </location>
</feature>
<dbReference type="Gene3D" id="2.170.130.10">
    <property type="entry name" value="TonB-dependent receptor, plug domain"/>
    <property type="match status" value="1"/>
</dbReference>
<name>A0A1I1TJU3_9GAMM</name>
<evidence type="ECO:0000256" key="11">
    <source>
        <dbReference type="SAM" id="SignalP"/>
    </source>
</evidence>
<evidence type="ECO:0000256" key="6">
    <source>
        <dbReference type="ARBA" id="ARBA00023136"/>
    </source>
</evidence>
<feature type="signal peptide" evidence="11">
    <location>
        <begin position="1"/>
        <end position="23"/>
    </location>
</feature>
<reference evidence="14 15" key="1">
    <citation type="submission" date="2016-10" db="EMBL/GenBank/DDBJ databases">
        <authorList>
            <person name="de Groot N.N."/>
        </authorList>
    </citation>
    <scope>NUCLEOTIDE SEQUENCE [LARGE SCALE GENOMIC DNA]</scope>
    <source>
        <strain evidence="14 15">HL3</strain>
    </source>
</reference>
<dbReference type="InterPro" id="IPR000531">
    <property type="entry name" value="Beta-barrel_TonB"/>
</dbReference>
<evidence type="ECO:0000256" key="5">
    <source>
        <dbReference type="ARBA" id="ARBA00023077"/>
    </source>
</evidence>
<dbReference type="GO" id="GO:0009279">
    <property type="term" value="C:cell outer membrane"/>
    <property type="evidence" value="ECO:0007669"/>
    <property type="project" value="UniProtKB-SubCell"/>
</dbReference>
<dbReference type="Proteomes" id="UP000198611">
    <property type="component" value="Unassembled WGS sequence"/>
</dbReference>
<evidence type="ECO:0000256" key="2">
    <source>
        <dbReference type="ARBA" id="ARBA00022448"/>
    </source>
</evidence>
<dbReference type="STRING" id="1123397.SAMN05660831_01865"/>
<keyword evidence="7 8" id="KW-0998">Cell outer membrane</keyword>
<dbReference type="InterPro" id="IPR037066">
    <property type="entry name" value="Plug_dom_sf"/>
</dbReference>
<dbReference type="SUPFAM" id="SSF56935">
    <property type="entry name" value="Porins"/>
    <property type="match status" value="1"/>
</dbReference>
<keyword evidence="3 8" id="KW-1134">Transmembrane beta strand</keyword>
<dbReference type="InterPro" id="IPR036942">
    <property type="entry name" value="Beta-barrel_TonB_sf"/>
</dbReference>
<dbReference type="Gene3D" id="2.40.170.20">
    <property type="entry name" value="TonB-dependent receptor, beta-barrel domain"/>
    <property type="match status" value="1"/>
</dbReference>
<dbReference type="InterPro" id="IPR012910">
    <property type="entry name" value="Plug_dom"/>
</dbReference>
<feature type="domain" description="TonB-dependent receptor plug" evidence="13">
    <location>
        <begin position="49"/>
        <end position="155"/>
    </location>
</feature>
<evidence type="ECO:0000256" key="4">
    <source>
        <dbReference type="ARBA" id="ARBA00022692"/>
    </source>
</evidence>